<name>A0A1E3VGG8_9HYPH</name>
<dbReference type="EMBL" id="LYBW01000041">
    <property type="protein sequence ID" value="ODR92655.1"/>
    <property type="molecule type" value="Genomic_DNA"/>
</dbReference>
<keyword evidence="3" id="KW-1185">Reference proteome</keyword>
<reference evidence="3" key="1">
    <citation type="submission" date="2016-05" db="EMBL/GenBank/DDBJ databases">
        <authorList>
            <person name="Li Y."/>
        </authorList>
    </citation>
    <scope>NUCLEOTIDE SEQUENCE [LARGE SCALE GENOMIC DNA]</scope>
    <source>
        <strain evidence="3">YIC4027</strain>
    </source>
</reference>
<dbReference type="AlphaFoldDB" id="A0A1E3VGG8"/>
<organism evidence="2 3">
    <name type="scientific">Sinorhizobium alkalisoli</name>
    <dbReference type="NCBI Taxonomy" id="1752398"/>
    <lineage>
        <taxon>Bacteria</taxon>
        <taxon>Pseudomonadati</taxon>
        <taxon>Pseudomonadota</taxon>
        <taxon>Alphaproteobacteria</taxon>
        <taxon>Hyphomicrobiales</taxon>
        <taxon>Rhizobiaceae</taxon>
        <taxon>Sinorhizobium/Ensifer group</taxon>
        <taxon>Sinorhizobium</taxon>
    </lineage>
</organism>
<comment type="caution">
    <text evidence="2">The sequence shown here is derived from an EMBL/GenBank/DDBJ whole genome shotgun (WGS) entry which is preliminary data.</text>
</comment>
<dbReference type="PANTHER" id="PTHR22642:SF2">
    <property type="entry name" value="PROTEIN LONG AFTER FAR-RED 3"/>
    <property type="match status" value="1"/>
</dbReference>
<dbReference type="InterPro" id="IPR013108">
    <property type="entry name" value="Amidohydro_3"/>
</dbReference>
<proteinExistence type="predicted"/>
<dbReference type="GO" id="GO:0016810">
    <property type="term" value="F:hydrolase activity, acting on carbon-nitrogen (but not peptide) bonds"/>
    <property type="evidence" value="ECO:0007669"/>
    <property type="project" value="InterPro"/>
</dbReference>
<accession>A0A1E3VGG8</accession>
<dbReference type="Gene3D" id="3.20.20.140">
    <property type="entry name" value="Metal-dependent hydrolases"/>
    <property type="match status" value="1"/>
</dbReference>
<protein>
    <recommendedName>
        <fullName evidence="1">Amidohydrolase 3 domain-containing protein</fullName>
    </recommendedName>
</protein>
<dbReference type="STRING" id="1752398.A8M32_03760"/>
<evidence type="ECO:0000313" key="3">
    <source>
        <dbReference type="Proteomes" id="UP000094342"/>
    </source>
</evidence>
<dbReference type="RefSeq" id="WP_069457077.1">
    <property type="nucleotide sequence ID" value="NZ_LYBW01000041.1"/>
</dbReference>
<dbReference type="Gene3D" id="2.30.40.10">
    <property type="entry name" value="Urease, subunit C, domain 1"/>
    <property type="match status" value="1"/>
</dbReference>
<dbReference type="InterPro" id="IPR011059">
    <property type="entry name" value="Metal-dep_hydrolase_composite"/>
</dbReference>
<evidence type="ECO:0000313" key="2">
    <source>
        <dbReference type="EMBL" id="ODR92655.1"/>
    </source>
</evidence>
<evidence type="ECO:0000259" key="1">
    <source>
        <dbReference type="Pfam" id="PF07969"/>
    </source>
</evidence>
<feature type="domain" description="Amidohydrolase 3" evidence="1">
    <location>
        <begin position="7"/>
        <end position="76"/>
    </location>
</feature>
<dbReference type="Pfam" id="PF07969">
    <property type="entry name" value="Amidohydro_3"/>
    <property type="match status" value="1"/>
</dbReference>
<sequence length="78" mass="8753">MLKPDLPDQRLSLLETLAAYTRSSAWVEFMEDRKGMLKPGYLADVVVLSGDIEAVPFIQLATLRPMMTVCDGRSTYET</sequence>
<dbReference type="Proteomes" id="UP000094342">
    <property type="component" value="Unassembled WGS sequence"/>
</dbReference>
<dbReference type="PANTHER" id="PTHR22642">
    <property type="entry name" value="IMIDAZOLONEPROPIONASE"/>
    <property type="match status" value="1"/>
</dbReference>
<gene>
    <name evidence="2" type="ORF">A8M32_03760</name>
</gene>
<dbReference type="SUPFAM" id="SSF51338">
    <property type="entry name" value="Composite domain of metallo-dependent hydrolases"/>
    <property type="match status" value="1"/>
</dbReference>